<dbReference type="Proteomes" id="UP000188320">
    <property type="component" value="Unassembled WGS sequence"/>
</dbReference>
<name>A0A1R1PUL0_ZANCU</name>
<accession>A0A1R1PUL0</accession>
<keyword evidence="3" id="KW-1185">Reference proteome</keyword>
<proteinExistence type="predicted"/>
<dbReference type="AlphaFoldDB" id="A0A1R1PUL0"/>
<protein>
    <submittedName>
        <fullName evidence="2">Uncharacterized protein</fullName>
    </submittedName>
</protein>
<feature type="compositionally biased region" description="Basic and acidic residues" evidence="1">
    <location>
        <begin position="1"/>
        <end position="11"/>
    </location>
</feature>
<reference evidence="3" key="1">
    <citation type="submission" date="2017-01" db="EMBL/GenBank/DDBJ databases">
        <authorList>
            <person name="Wang Y."/>
            <person name="White M."/>
            <person name="Kvist S."/>
            <person name="Moncalvo J.-M."/>
        </authorList>
    </citation>
    <scope>NUCLEOTIDE SEQUENCE [LARGE SCALE GENOMIC DNA]</scope>
    <source>
        <strain evidence="3">COL-18-3</strain>
    </source>
</reference>
<evidence type="ECO:0000256" key="1">
    <source>
        <dbReference type="SAM" id="MobiDB-lite"/>
    </source>
</evidence>
<dbReference type="OrthoDB" id="5549534at2759"/>
<feature type="compositionally biased region" description="Gly residues" evidence="1">
    <location>
        <begin position="28"/>
        <end position="38"/>
    </location>
</feature>
<dbReference type="EMBL" id="LSSK01000167">
    <property type="protein sequence ID" value="OMH84654.1"/>
    <property type="molecule type" value="Genomic_DNA"/>
</dbReference>
<comment type="caution">
    <text evidence="2">The sequence shown here is derived from an EMBL/GenBank/DDBJ whole genome shotgun (WGS) entry which is preliminary data.</text>
</comment>
<evidence type="ECO:0000313" key="3">
    <source>
        <dbReference type="Proteomes" id="UP000188320"/>
    </source>
</evidence>
<sequence length="650" mass="73069">MPQGRSGDHSRNASSSSLSSQGAPRSGSGMGGRQGGGRMVQPQKSYTDIAGAAGGHGVGYHQHPPNYPPQRQPRKQHKFSGPRFYQAISDIFFSKFLVDELFYYEIRESISRRIQENSHRSDPEDLEDIVREVSEACRSTKLNLDGVVQWKLSRFDHTTESSVIDHVFLINVNIMSYDFRYSRMCIEKYCIDPLCCDLHAESYSENDKARAFRRILNAVLNEAIRTKILTKDQKNTIRIRLVKSHFSIDDRVAVIREMALLIMLGQTERYRELAISGLTTLGTPWAPPAELLSDLDRECSLDPEKVFHKAVAVSTNAYMETILDVSRLGLGLSKNEIESLLSLWAQTVSRAAPSKKLTIPMLLHVLVHSSEAELERAFSMSALKSGAVTTTSDRISQVEDAALQAVQNLGLAWELGDNPPHDLRQLCMTLLLDIGSVFSKFIIREKNANRASAQDLEEIGIVEDGLFTPWFEMCSLMVRHERLKKSYLLSLLISYISISSERLLAQKADFNPEMHLTILLELLTEYRKRRPDYDPICVSLDFNLSDSRDADGRPLELDRATKESIGSEFDRLYAWIDPNISSSNRIRSLLRPLSPKSNQMLTMRRGGTPSAPNNVMNSGDSFNADPNLSDAYINAVALSESFNSNMKFSS</sequence>
<gene>
    <name evidence="2" type="ORF">AX774_g1814</name>
</gene>
<feature type="region of interest" description="Disordered" evidence="1">
    <location>
        <begin position="1"/>
        <end position="79"/>
    </location>
</feature>
<evidence type="ECO:0000313" key="2">
    <source>
        <dbReference type="EMBL" id="OMH84654.1"/>
    </source>
</evidence>
<organism evidence="2 3">
    <name type="scientific">Zancudomyces culisetae</name>
    <name type="common">Gut fungus</name>
    <name type="synonym">Smittium culisetae</name>
    <dbReference type="NCBI Taxonomy" id="1213189"/>
    <lineage>
        <taxon>Eukaryota</taxon>
        <taxon>Fungi</taxon>
        <taxon>Fungi incertae sedis</taxon>
        <taxon>Zoopagomycota</taxon>
        <taxon>Kickxellomycotina</taxon>
        <taxon>Harpellomycetes</taxon>
        <taxon>Harpellales</taxon>
        <taxon>Legeriomycetaceae</taxon>
        <taxon>Zancudomyces</taxon>
    </lineage>
</organism>
<feature type="compositionally biased region" description="Low complexity" evidence="1">
    <location>
        <begin position="12"/>
        <end position="27"/>
    </location>
</feature>